<evidence type="ECO:0000256" key="3">
    <source>
        <dbReference type="ARBA" id="ARBA00022989"/>
    </source>
</evidence>
<accession>A0A560KZ19</accession>
<proteinExistence type="predicted"/>
<evidence type="ECO:0000256" key="1">
    <source>
        <dbReference type="ARBA" id="ARBA00004127"/>
    </source>
</evidence>
<evidence type="ECO:0000256" key="6">
    <source>
        <dbReference type="ARBA" id="ARBA00023136"/>
    </source>
</evidence>
<dbReference type="GO" id="GO:0050479">
    <property type="term" value="F:glyceryl-ether monooxygenase activity"/>
    <property type="evidence" value="ECO:0007669"/>
    <property type="project" value="TreeGrafter"/>
</dbReference>
<feature type="transmembrane region" description="Helical" evidence="7">
    <location>
        <begin position="12"/>
        <end position="28"/>
    </location>
</feature>
<keyword evidence="4" id="KW-0560">Oxidoreductase</keyword>
<comment type="caution">
    <text evidence="9">The sequence shown here is derived from an EMBL/GenBank/DDBJ whole genome shotgun (WGS) entry which is preliminary data.</text>
</comment>
<name>A0A560KZ19_9BRAD</name>
<comment type="subcellular location">
    <subcellularLocation>
        <location evidence="1">Endomembrane system</location>
        <topology evidence="1">Multi-pass membrane protein</topology>
    </subcellularLocation>
</comment>
<dbReference type="AlphaFoldDB" id="A0A560KZ19"/>
<reference evidence="9 10" key="1">
    <citation type="submission" date="2019-06" db="EMBL/GenBank/DDBJ databases">
        <title>Genomic Encyclopedia of Type Strains, Phase IV (KMG-V): Genome sequencing to study the core and pangenomes of soil and plant-associated prokaryotes.</title>
        <authorList>
            <person name="Whitman W."/>
        </authorList>
    </citation>
    <scope>NUCLEOTIDE SEQUENCE [LARGE SCALE GENOMIC DNA]</scope>
    <source>
        <strain evidence="9 10">BR 10355</strain>
    </source>
</reference>
<evidence type="ECO:0000313" key="9">
    <source>
        <dbReference type="EMBL" id="TWB88463.1"/>
    </source>
</evidence>
<feature type="transmembrane region" description="Helical" evidence="7">
    <location>
        <begin position="89"/>
        <end position="109"/>
    </location>
</feature>
<gene>
    <name evidence="9" type="ORF">FBZ93_118143</name>
</gene>
<evidence type="ECO:0000256" key="2">
    <source>
        <dbReference type="ARBA" id="ARBA00022692"/>
    </source>
</evidence>
<dbReference type="Proteomes" id="UP000321304">
    <property type="component" value="Unassembled WGS sequence"/>
</dbReference>
<keyword evidence="6 7" id="KW-0472">Membrane</keyword>
<evidence type="ECO:0000313" key="10">
    <source>
        <dbReference type="Proteomes" id="UP000321304"/>
    </source>
</evidence>
<dbReference type="InterPro" id="IPR051689">
    <property type="entry name" value="Sterol_desaturase/TMEM195"/>
</dbReference>
<keyword evidence="2 7" id="KW-0812">Transmembrane</keyword>
<feature type="domain" description="Fatty acid hydroxylase" evidence="8">
    <location>
        <begin position="96"/>
        <end position="229"/>
    </location>
</feature>
<organism evidence="9 10">
    <name type="scientific">Bradyrhizobium macuxiense</name>
    <dbReference type="NCBI Taxonomy" id="1755647"/>
    <lineage>
        <taxon>Bacteria</taxon>
        <taxon>Pseudomonadati</taxon>
        <taxon>Pseudomonadota</taxon>
        <taxon>Alphaproteobacteria</taxon>
        <taxon>Hyphomicrobiales</taxon>
        <taxon>Nitrobacteraceae</taxon>
        <taxon>Bradyrhizobium</taxon>
    </lineage>
</organism>
<dbReference type="GO" id="GO:0006643">
    <property type="term" value="P:membrane lipid metabolic process"/>
    <property type="evidence" value="ECO:0007669"/>
    <property type="project" value="TreeGrafter"/>
</dbReference>
<dbReference type="PANTHER" id="PTHR21624:SF1">
    <property type="entry name" value="ALKYLGLYCEROL MONOOXYGENASE"/>
    <property type="match status" value="1"/>
</dbReference>
<dbReference type="PANTHER" id="PTHR21624">
    <property type="entry name" value="STEROL DESATURASE-RELATED PROTEIN"/>
    <property type="match status" value="1"/>
</dbReference>
<evidence type="ECO:0000256" key="5">
    <source>
        <dbReference type="ARBA" id="ARBA00023098"/>
    </source>
</evidence>
<keyword evidence="5" id="KW-0443">Lipid metabolism</keyword>
<dbReference type="InterPro" id="IPR006694">
    <property type="entry name" value="Fatty_acid_hydroxylase"/>
</dbReference>
<keyword evidence="10" id="KW-1185">Reference proteome</keyword>
<protein>
    <submittedName>
        <fullName evidence="9">Sterol desaturase/sphingolipid hydroxylase (Fatty acid hydroxylase superfamily)</fullName>
    </submittedName>
</protein>
<dbReference type="GO" id="GO:0012505">
    <property type="term" value="C:endomembrane system"/>
    <property type="evidence" value="ECO:0007669"/>
    <property type="project" value="UniProtKB-SubCell"/>
</dbReference>
<sequence>MLPSFLTDSAVGRTAGYAALYLGIYYCTRLLEKRWPIADIPRSEFRDDWLAVIVSVGLENMLAPVAAICAATIVAHTGFGWIELPTEGYWWYASLAFVVVAVDLYKYAFHRLQHAIPILWSMHSFHHSANAVTFITGGRHYWLERVLSDAFLPIIVILFRVPADMALAVGVVIFIPDTCSHLNVRMPFGRFATWINNPQWHRIHHSARLEHRDKNFAAVFPFWDILFGTAWVPRADEYPATGLVPAERVDIINSVIWPIRHLRHRPAQNELAEPSRMPDAKRSSN</sequence>
<dbReference type="GO" id="GO:0016020">
    <property type="term" value="C:membrane"/>
    <property type="evidence" value="ECO:0007669"/>
    <property type="project" value="GOC"/>
</dbReference>
<dbReference type="GO" id="GO:0008610">
    <property type="term" value="P:lipid biosynthetic process"/>
    <property type="evidence" value="ECO:0007669"/>
    <property type="project" value="InterPro"/>
</dbReference>
<dbReference type="EMBL" id="VITY01000018">
    <property type="protein sequence ID" value="TWB88463.1"/>
    <property type="molecule type" value="Genomic_DNA"/>
</dbReference>
<evidence type="ECO:0000259" key="8">
    <source>
        <dbReference type="Pfam" id="PF04116"/>
    </source>
</evidence>
<feature type="transmembrane region" description="Helical" evidence="7">
    <location>
        <begin position="150"/>
        <end position="175"/>
    </location>
</feature>
<dbReference type="Pfam" id="PF04116">
    <property type="entry name" value="FA_hydroxylase"/>
    <property type="match status" value="1"/>
</dbReference>
<evidence type="ECO:0000256" key="4">
    <source>
        <dbReference type="ARBA" id="ARBA00023002"/>
    </source>
</evidence>
<keyword evidence="3 7" id="KW-1133">Transmembrane helix</keyword>
<feature type="transmembrane region" description="Helical" evidence="7">
    <location>
        <begin position="49"/>
        <end position="77"/>
    </location>
</feature>
<evidence type="ECO:0000256" key="7">
    <source>
        <dbReference type="SAM" id="Phobius"/>
    </source>
</evidence>
<dbReference type="GO" id="GO:0005506">
    <property type="term" value="F:iron ion binding"/>
    <property type="evidence" value="ECO:0007669"/>
    <property type="project" value="InterPro"/>
</dbReference>
<dbReference type="OrthoDB" id="9770329at2"/>